<reference evidence="1" key="1">
    <citation type="journal article" date="2021" name="Proc. Natl. Acad. Sci. U.S.A.">
        <title>A Catalog of Tens of Thousands of Viruses from Human Metagenomes Reveals Hidden Associations with Chronic Diseases.</title>
        <authorList>
            <person name="Tisza M.J."/>
            <person name="Buck C.B."/>
        </authorList>
    </citation>
    <scope>NUCLEOTIDE SEQUENCE</scope>
    <source>
        <strain evidence="1">Ct3ka12</strain>
    </source>
</reference>
<evidence type="ECO:0000313" key="1">
    <source>
        <dbReference type="EMBL" id="DAF51680.1"/>
    </source>
</evidence>
<dbReference type="EMBL" id="BK032619">
    <property type="protein sequence ID" value="DAF51680.1"/>
    <property type="molecule type" value="Genomic_DNA"/>
</dbReference>
<sequence>MTLLQYLLMPTERQKETTLLLEVVKPLPFFYRGFWRWKKKHGIEHITDLTWGEVREIIDLMSNGELSQVTEAFKKVYKIKHPSRMNVYRFYACIKHLTNEVKRVLEQEYKAFQGEPSPYEAQLQQAGAEQLQPFNDLATIDTMAQGDVLRYEQIEALPYNVVFYSLYYKTIRQNVENRLQQIITKR</sequence>
<organism evidence="1">
    <name type="scientific">Siphoviridae sp. ct3ka12</name>
    <dbReference type="NCBI Taxonomy" id="2827771"/>
    <lineage>
        <taxon>Viruses</taxon>
        <taxon>Duplodnaviria</taxon>
        <taxon>Heunggongvirae</taxon>
        <taxon>Uroviricota</taxon>
        <taxon>Caudoviricetes</taxon>
    </lineage>
</organism>
<accession>A0A8S5SL87</accession>
<protein>
    <submittedName>
        <fullName evidence="1">Uncharacterized protein</fullName>
    </submittedName>
</protein>
<proteinExistence type="predicted"/>
<name>A0A8S5SL87_9CAUD</name>